<dbReference type="AlphaFoldDB" id="A0A286D803"/>
<dbReference type="GO" id="GO:0015562">
    <property type="term" value="F:efflux transmembrane transporter activity"/>
    <property type="evidence" value="ECO:0007669"/>
    <property type="project" value="InterPro"/>
</dbReference>
<evidence type="ECO:0000256" key="2">
    <source>
        <dbReference type="RuleBase" id="RU362097"/>
    </source>
</evidence>
<evidence type="ECO:0000256" key="3">
    <source>
        <dbReference type="SAM" id="Coils"/>
    </source>
</evidence>
<dbReference type="InterPro" id="IPR003423">
    <property type="entry name" value="OMP_efflux"/>
</dbReference>
<keyword evidence="6" id="KW-1185">Reference proteome</keyword>
<keyword evidence="3" id="KW-0175">Coiled coil</keyword>
<comment type="subcellular location">
    <subcellularLocation>
        <location evidence="2">Cell outer membrane</location>
        <topology evidence="2">Lipid-anchor</topology>
    </subcellularLocation>
</comment>
<keyword evidence="2" id="KW-1134">Transmembrane beta strand</keyword>
<proteinExistence type="inferred from homology"/>
<evidence type="ECO:0000313" key="6">
    <source>
        <dbReference type="Proteomes" id="UP000219374"/>
    </source>
</evidence>
<reference evidence="5 6" key="1">
    <citation type="submission" date="2017-09" db="EMBL/GenBank/DDBJ databases">
        <authorList>
            <person name="Ehlers B."/>
            <person name="Leendertz F.H."/>
        </authorList>
    </citation>
    <scope>NUCLEOTIDE SEQUENCE [LARGE SCALE GENOMIC DNA]</scope>
    <source>
        <strain evidence="5 6">CGMCC 1.10978</strain>
    </source>
</reference>
<dbReference type="Gene3D" id="1.20.1600.10">
    <property type="entry name" value="Outer membrane efflux proteins (OEP)"/>
    <property type="match status" value="1"/>
</dbReference>
<sequence>MKLQNLTTPGGTQRVTRPILAIMCALFVSACSLAPKENRPNFEIPSSYGQTSNLTQPVLDASDEVGVWKSAEPAEQTHASPWWNLFEDPTLVRLQEEALAANPDVSIAMARIKQARALTSRSEAARLPEISTGFGPTRQRTSGAAAGQGDGAPGSTQTLWRAQTSIAYEVDLFGRVASGVAAARADSEQQTALAHQMLLVVQADVARTYFSLRQLEAERELLRETVTLREAATKVQEDREQAGAVAGYLVNQTTTELLAARSELSSIEQQYALTSHALAVLVGKPPGSFSLWVDKIQHVTVQIPAGMPSTLLERRPDIAAAERAMVAENARVGVAKAAFFPSLSLTGSGGFESLELSNLANWSQRTFLLGPLVGAVLNLPIFDGGKRKTDVARARALYDERVGQYRKTVLQAFREVEDALVSIRTIDERVVYQQQAQLASSRVATSAKNRFEMGDADYLLVVDAGRTHLRSQQLLIQSEGDRARATVDLIRALGGGWDAKSTDLAAAKD</sequence>
<dbReference type="EMBL" id="OCND01000005">
    <property type="protein sequence ID" value="SOD54754.1"/>
    <property type="molecule type" value="Genomic_DNA"/>
</dbReference>
<feature type="region of interest" description="Disordered" evidence="4">
    <location>
        <begin position="127"/>
        <end position="155"/>
    </location>
</feature>
<accession>A0A286D803</accession>
<dbReference type="PANTHER" id="PTHR30203:SF33">
    <property type="entry name" value="BLR4455 PROTEIN"/>
    <property type="match status" value="1"/>
</dbReference>
<keyword evidence="2" id="KW-0564">Palmitate</keyword>
<comment type="similarity">
    <text evidence="1 2">Belongs to the outer membrane factor (OMF) (TC 1.B.17) family.</text>
</comment>
<keyword evidence="2" id="KW-0812">Transmembrane</keyword>
<dbReference type="NCBIfam" id="TIGR01845">
    <property type="entry name" value="outer_NodT"/>
    <property type="match status" value="1"/>
</dbReference>
<keyword evidence="2" id="KW-0472">Membrane</keyword>
<dbReference type="Proteomes" id="UP000219374">
    <property type="component" value="Unassembled WGS sequence"/>
</dbReference>
<dbReference type="InterPro" id="IPR010131">
    <property type="entry name" value="MdtP/NodT-like"/>
</dbReference>
<dbReference type="SUPFAM" id="SSF56954">
    <property type="entry name" value="Outer membrane efflux proteins (OEP)"/>
    <property type="match status" value="1"/>
</dbReference>
<dbReference type="PROSITE" id="PS51257">
    <property type="entry name" value="PROKAR_LIPOPROTEIN"/>
    <property type="match status" value="1"/>
</dbReference>
<dbReference type="Pfam" id="PF02321">
    <property type="entry name" value="OEP"/>
    <property type="match status" value="2"/>
</dbReference>
<protein>
    <submittedName>
        <fullName evidence="5">Outer membrane protein, multidrug efflux system</fullName>
    </submittedName>
</protein>
<dbReference type="Gene3D" id="2.20.200.10">
    <property type="entry name" value="Outer membrane efflux proteins (OEP)"/>
    <property type="match status" value="1"/>
</dbReference>
<feature type="coiled-coil region" evidence="3">
    <location>
        <begin position="212"/>
        <end position="270"/>
    </location>
</feature>
<organism evidence="5 6">
    <name type="scientific">Pseudoxanthomonas wuyuanensis</name>
    <dbReference type="NCBI Taxonomy" id="1073196"/>
    <lineage>
        <taxon>Bacteria</taxon>
        <taxon>Pseudomonadati</taxon>
        <taxon>Pseudomonadota</taxon>
        <taxon>Gammaproteobacteria</taxon>
        <taxon>Lysobacterales</taxon>
        <taxon>Lysobacteraceae</taxon>
        <taxon>Pseudoxanthomonas</taxon>
    </lineage>
</organism>
<gene>
    <name evidence="5" type="ORF">SAMN06296416_10514</name>
</gene>
<evidence type="ECO:0000256" key="4">
    <source>
        <dbReference type="SAM" id="MobiDB-lite"/>
    </source>
</evidence>
<name>A0A286D803_9GAMM</name>
<keyword evidence="2" id="KW-0449">Lipoprotein</keyword>
<evidence type="ECO:0000313" key="5">
    <source>
        <dbReference type="EMBL" id="SOD54754.1"/>
    </source>
</evidence>
<evidence type="ECO:0000256" key="1">
    <source>
        <dbReference type="ARBA" id="ARBA00007613"/>
    </source>
</evidence>
<dbReference type="OrthoDB" id="9770517at2"/>
<dbReference type="PANTHER" id="PTHR30203">
    <property type="entry name" value="OUTER MEMBRANE CATION EFFLUX PROTEIN"/>
    <property type="match status" value="1"/>
</dbReference>
<dbReference type="GO" id="GO:0009279">
    <property type="term" value="C:cell outer membrane"/>
    <property type="evidence" value="ECO:0007669"/>
    <property type="project" value="UniProtKB-SubCell"/>
</dbReference>
<dbReference type="RefSeq" id="WP_097122043.1">
    <property type="nucleotide sequence ID" value="NZ_OCND01000005.1"/>
</dbReference>